<dbReference type="NCBIfam" id="TIGR01493">
    <property type="entry name" value="HAD-SF-IA-v2"/>
    <property type="match status" value="1"/>
</dbReference>
<evidence type="ECO:0000256" key="1">
    <source>
        <dbReference type="ARBA" id="ARBA00022801"/>
    </source>
</evidence>
<protein>
    <submittedName>
        <fullName evidence="2">Putative haloacid type ii</fullName>
    </submittedName>
</protein>
<comment type="caution">
    <text evidence="2">The sequence shown here is derived from an EMBL/GenBank/DDBJ whole genome shotgun (WGS) entry which is preliminary data.</text>
</comment>
<organism evidence="2 3">
    <name type="scientific">Diplodia seriata</name>
    <dbReference type="NCBI Taxonomy" id="420778"/>
    <lineage>
        <taxon>Eukaryota</taxon>
        <taxon>Fungi</taxon>
        <taxon>Dikarya</taxon>
        <taxon>Ascomycota</taxon>
        <taxon>Pezizomycotina</taxon>
        <taxon>Dothideomycetes</taxon>
        <taxon>Dothideomycetes incertae sedis</taxon>
        <taxon>Botryosphaeriales</taxon>
        <taxon>Botryosphaeriaceae</taxon>
        <taxon>Diplodia</taxon>
    </lineage>
</organism>
<reference evidence="2 3" key="1">
    <citation type="submission" date="2015-03" db="EMBL/GenBank/DDBJ databases">
        <authorList>
            <person name="Morales-Cruz A."/>
            <person name="Amrine K.C."/>
            <person name="Cantu D."/>
        </authorList>
    </citation>
    <scope>NUCLEOTIDE SEQUENCE [LARGE SCALE GENOMIC DNA]</scope>
    <source>
        <strain evidence="2">DS831</strain>
    </source>
</reference>
<dbReference type="PANTHER" id="PTHR43316">
    <property type="entry name" value="HYDROLASE, HALOACID DELAHOGENASE-RELATED"/>
    <property type="match status" value="1"/>
</dbReference>
<dbReference type="Pfam" id="PF00702">
    <property type="entry name" value="Hydrolase"/>
    <property type="match status" value="1"/>
</dbReference>
<keyword evidence="1" id="KW-0378">Hydrolase</keyword>
<evidence type="ECO:0000313" key="3">
    <source>
        <dbReference type="Proteomes" id="UP000034182"/>
    </source>
</evidence>
<dbReference type="InterPro" id="IPR006439">
    <property type="entry name" value="HAD-SF_hydro_IA"/>
</dbReference>
<dbReference type="SUPFAM" id="SSF56784">
    <property type="entry name" value="HAD-like"/>
    <property type="match status" value="1"/>
</dbReference>
<dbReference type="Gene3D" id="1.10.150.240">
    <property type="entry name" value="Putative phosphatase, domain 2"/>
    <property type="match status" value="1"/>
</dbReference>
<sequence>MPSSYPLDTSKIRALLFDVFGTCVDWRSTVTTALYDQARTTLSDPTASLATAVRLRATDLTWDDWARFAQEWRNEYKTFVRSAAKALEESESEKSSRHTIREEDGASAAGAAASSLSSPSFKSVDQHHLDSLHHLLNRWQLAGLWTPAQVGRLSLVWHYLAPWPDAPTGIQALSAVEIKVGGGRSSSNLVTATLSNGNTALLRDLAAHARLPFTRIFSAEDFSAYKPHPKTYLGAAARLGLRPDECALVAAHLGDLKAAEACGLGTVYVERLAEEDWEGEEVKRARDDGWVGLWVGEGEALIG</sequence>
<dbReference type="PANTHER" id="PTHR43316:SF3">
    <property type="entry name" value="HALOACID DEHALOGENASE, TYPE II (AFU_ORTHOLOGUE AFUA_2G07750)-RELATED"/>
    <property type="match status" value="1"/>
</dbReference>
<proteinExistence type="predicted"/>
<dbReference type="EMBL" id="LAQI01000031">
    <property type="protein sequence ID" value="KKY26557.1"/>
    <property type="molecule type" value="Genomic_DNA"/>
</dbReference>
<dbReference type="InterPro" id="IPR051540">
    <property type="entry name" value="S-2-haloacid_dehalogenase"/>
</dbReference>
<dbReference type="GO" id="GO:0016791">
    <property type="term" value="F:phosphatase activity"/>
    <property type="evidence" value="ECO:0007669"/>
    <property type="project" value="UniProtKB-ARBA"/>
</dbReference>
<gene>
    <name evidence="2" type="ORF">UCDDS831_g01217</name>
</gene>
<dbReference type="Gene3D" id="3.40.50.1000">
    <property type="entry name" value="HAD superfamily/HAD-like"/>
    <property type="match status" value="1"/>
</dbReference>
<accession>A0A0G2EV46</accession>
<dbReference type="InterPro" id="IPR023214">
    <property type="entry name" value="HAD_sf"/>
</dbReference>
<dbReference type="Proteomes" id="UP000034182">
    <property type="component" value="Unassembled WGS sequence"/>
</dbReference>
<name>A0A0G2EV46_9PEZI</name>
<evidence type="ECO:0000313" key="2">
    <source>
        <dbReference type="EMBL" id="KKY26557.1"/>
    </source>
</evidence>
<dbReference type="InterPro" id="IPR036412">
    <property type="entry name" value="HAD-like_sf"/>
</dbReference>
<dbReference type="AlphaFoldDB" id="A0A0G2EV46"/>
<reference evidence="2 3" key="2">
    <citation type="submission" date="2015-05" db="EMBL/GenBank/DDBJ databases">
        <title>Distinctive expansion of gene families associated with plant cell wall degradation and secondary metabolism in the genomes of grapevine trunk pathogens.</title>
        <authorList>
            <person name="Lawrence D.P."/>
            <person name="Travadon R."/>
            <person name="Rolshausen P.E."/>
            <person name="Baumgartner K."/>
        </authorList>
    </citation>
    <scope>NUCLEOTIDE SEQUENCE [LARGE SCALE GENOMIC DNA]</scope>
    <source>
        <strain evidence="2">DS831</strain>
    </source>
</reference>
<dbReference type="InterPro" id="IPR023198">
    <property type="entry name" value="PGP-like_dom2"/>
</dbReference>